<evidence type="ECO:0000256" key="1">
    <source>
        <dbReference type="ARBA" id="ARBA00023012"/>
    </source>
</evidence>
<keyword evidence="1" id="KW-0902">Two-component regulatory system</keyword>
<gene>
    <name evidence="4" type="ORF">V6U78_08355</name>
</gene>
<dbReference type="InterPro" id="IPR008207">
    <property type="entry name" value="Sig_transdc_His_kin_Hpt_dom"/>
</dbReference>
<evidence type="ECO:0000313" key="4">
    <source>
        <dbReference type="EMBL" id="MFK7161045.1"/>
    </source>
</evidence>
<dbReference type="RefSeq" id="WP_405339344.1">
    <property type="nucleotide sequence ID" value="NZ_JBANFI010000004.1"/>
</dbReference>
<protein>
    <submittedName>
        <fullName evidence="4">Hpt domain-containing protein</fullName>
    </submittedName>
</protein>
<feature type="modified residue" description="Phosphohistidine" evidence="2">
    <location>
        <position position="42"/>
    </location>
</feature>
<name>A0ABW8PXS4_9GAMM</name>
<evidence type="ECO:0000313" key="5">
    <source>
        <dbReference type="Proteomes" id="UP001621714"/>
    </source>
</evidence>
<dbReference type="EMBL" id="JBANFI010000004">
    <property type="protein sequence ID" value="MFK7161045.1"/>
    <property type="molecule type" value="Genomic_DNA"/>
</dbReference>
<proteinExistence type="predicted"/>
<dbReference type="Proteomes" id="UP001621714">
    <property type="component" value="Unassembled WGS sequence"/>
</dbReference>
<dbReference type="Pfam" id="PF01627">
    <property type="entry name" value="Hpt"/>
    <property type="match status" value="1"/>
</dbReference>
<feature type="domain" description="HPt" evidence="3">
    <location>
        <begin position="1"/>
        <end position="94"/>
    </location>
</feature>
<evidence type="ECO:0000259" key="3">
    <source>
        <dbReference type="PROSITE" id="PS50894"/>
    </source>
</evidence>
<dbReference type="Gene3D" id="1.20.120.160">
    <property type="entry name" value="HPT domain"/>
    <property type="match status" value="1"/>
</dbReference>
<sequence length="94" mass="10829">MLQKMMVDRLPERQQQIEQAWQNWQEQPHQVTTQDQLVSYIHQLAGAAGSYQLSHLYQAAKACEDALKNHTDKEKVHLAYTRLIAELKALSSTP</sequence>
<keyword evidence="2" id="KW-0597">Phosphoprotein</keyword>
<dbReference type="PROSITE" id="PS50894">
    <property type="entry name" value="HPT"/>
    <property type="match status" value="1"/>
</dbReference>
<evidence type="ECO:0000256" key="2">
    <source>
        <dbReference type="PROSITE-ProRule" id="PRU00110"/>
    </source>
</evidence>
<reference evidence="4 5" key="1">
    <citation type="submission" date="2024-02" db="EMBL/GenBank/DDBJ databases">
        <title>Marinospirillum sp. MEB 164 isolated from Lonar lake sediment.</title>
        <authorList>
            <person name="Joshi A."/>
            <person name="Thite S."/>
        </authorList>
    </citation>
    <scope>NUCLEOTIDE SEQUENCE [LARGE SCALE GENOMIC DNA]</scope>
    <source>
        <strain evidence="4 5">MEB164</strain>
    </source>
</reference>
<dbReference type="SUPFAM" id="SSF47226">
    <property type="entry name" value="Histidine-containing phosphotransfer domain, HPT domain"/>
    <property type="match status" value="1"/>
</dbReference>
<dbReference type="InterPro" id="IPR036641">
    <property type="entry name" value="HPT_dom_sf"/>
</dbReference>
<comment type="caution">
    <text evidence="4">The sequence shown here is derived from an EMBL/GenBank/DDBJ whole genome shotgun (WGS) entry which is preliminary data.</text>
</comment>
<organism evidence="4 5">
    <name type="scientific">Marinospirillum alkalitolerans</name>
    <dbReference type="NCBI Taxonomy" id="3123374"/>
    <lineage>
        <taxon>Bacteria</taxon>
        <taxon>Pseudomonadati</taxon>
        <taxon>Pseudomonadota</taxon>
        <taxon>Gammaproteobacteria</taxon>
        <taxon>Oceanospirillales</taxon>
        <taxon>Oceanospirillaceae</taxon>
        <taxon>Marinospirillum</taxon>
    </lineage>
</organism>
<keyword evidence="5" id="KW-1185">Reference proteome</keyword>
<accession>A0ABW8PXS4</accession>